<accession>A0AAE1HE19</accession>
<dbReference type="EMBL" id="JAHWGI010000968">
    <property type="protein sequence ID" value="KAK3918946.1"/>
    <property type="molecule type" value="Genomic_DNA"/>
</dbReference>
<reference evidence="2" key="1">
    <citation type="submission" date="2021-07" db="EMBL/GenBank/DDBJ databases">
        <authorList>
            <person name="Catto M.A."/>
            <person name="Jacobson A."/>
            <person name="Kennedy G."/>
            <person name="Labadie P."/>
            <person name="Hunt B.G."/>
            <person name="Srinivasan R."/>
        </authorList>
    </citation>
    <scope>NUCLEOTIDE SEQUENCE</scope>
    <source>
        <strain evidence="2">PL_HMW_Pooled</strain>
        <tissue evidence="2">Head</tissue>
    </source>
</reference>
<dbReference type="AlphaFoldDB" id="A0AAE1HE19"/>
<evidence type="ECO:0000313" key="2">
    <source>
        <dbReference type="EMBL" id="KAK3918946.1"/>
    </source>
</evidence>
<reference evidence="2" key="2">
    <citation type="journal article" date="2023" name="BMC Genomics">
        <title>Pest status, molecular evolution, and epigenetic factors derived from the genome assembly of Frankliniella fusca, a thysanopteran phytovirus vector.</title>
        <authorList>
            <person name="Catto M.A."/>
            <person name="Labadie P.E."/>
            <person name="Jacobson A.L."/>
            <person name="Kennedy G.G."/>
            <person name="Srinivasan R."/>
            <person name="Hunt B.G."/>
        </authorList>
    </citation>
    <scope>NUCLEOTIDE SEQUENCE</scope>
    <source>
        <strain evidence="2">PL_HMW_Pooled</strain>
    </source>
</reference>
<evidence type="ECO:0000256" key="1">
    <source>
        <dbReference type="SAM" id="MobiDB-lite"/>
    </source>
</evidence>
<feature type="region of interest" description="Disordered" evidence="1">
    <location>
        <begin position="205"/>
        <end position="231"/>
    </location>
</feature>
<dbReference type="Proteomes" id="UP001219518">
    <property type="component" value="Unassembled WGS sequence"/>
</dbReference>
<proteinExistence type="predicted"/>
<evidence type="ECO:0000313" key="3">
    <source>
        <dbReference type="Proteomes" id="UP001219518"/>
    </source>
</evidence>
<sequence>MFSGALYRNGWTGDRASACGDYLREPRVDRFEPVKWKFRIGVLFDEVFYLNVEINDDHLPEVQRPTVLPVTLSKFQQDIVKRLEKAYEKNRGYYNLRRRYVNFKSGDIVYRATHVQSNAANYFSMKLAPKYEGPFEVISKDGMQGYLLRDKNGKTEGPWHIKCLRPPNRLASTRCQLSSVCVGVLFTGCFSLACRRHAESGLKHESHEGLGALTAPPSQSGHGPGQGEGCDAASPHHLAFGL</sequence>
<comment type="caution">
    <text evidence="2">The sequence shown here is derived from an EMBL/GenBank/DDBJ whole genome shotgun (WGS) entry which is preliminary data.</text>
</comment>
<gene>
    <name evidence="2" type="ORF">KUF71_001070</name>
</gene>
<keyword evidence="3" id="KW-1185">Reference proteome</keyword>
<organism evidence="2 3">
    <name type="scientific">Frankliniella fusca</name>
    <dbReference type="NCBI Taxonomy" id="407009"/>
    <lineage>
        <taxon>Eukaryota</taxon>
        <taxon>Metazoa</taxon>
        <taxon>Ecdysozoa</taxon>
        <taxon>Arthropoda</taxon>
        <taxon>Hexapoda</taxon>
        <taxon>Insecta</taxon>
        <taxon>Pterygota</taxon>
        <taxon>Neoptera</taxon>
        <taxon>Paraneoptera</taxon>
        <taxon>Thysanoptera</taxon>
        <taxon>Terebrantia</taxon>
        <taxon>Thripoidea</taxon>
        <taxon>Thripidae</taxon>
        <taxon>Frankliniella</taxon>
    </lineage>
</organism>
<name>A0AAE1HE19_9NEOP</name>
<protein>
    <submittedName>
        <fullName evidence="2">Acetaldehyde dehydrogenase 2</fullName>
    </submittedName>
</protein>